<keyword evidence="1" id="KW-1133">Transmembrane helix</keyword>
<dbReference type="RefSeq" id="WP_152758688.1">
    <property type="nucleotide sequence ID" value="NZ_WHLY01000002.1"/>
</dbReference>
<dbReference type="AlphaFoldDB" id="A0A7C9BE79"/>
<feature type="transmembrane region" description="Helical" evidence="1">
    <location>
        <begin position="9"/>
        <end position="27"/>
    </location>
</feature>
<keyword evidence="1" id="KW-0472">Membrane</keyword>
<evidence type="ECO:0000313" key="3">
    <source>
        <dbReference type="Proteomes" id="UP000479293"/>
    </source>
</evidence>
<dbReference type="EMBL" id="WHLY01000002">
    <property type="protein sequence ID" value="MPR33440.1"/>
    <property type="molecule type" value="Genomic_DNA"/>
</dbReference>
<dbReference type="Proteomes" id="UP000479293">
    <property type="component" value="Unassembled WGS sequence"/>
</dbReference>
<protein>
    <submittedName>
        <fullName evidence="2">Uncharacterized protein</fullName>
    </submittedName>
</protein>
<feature type="transmembrane region" description="Helical" evidence="1">
    <location>
        <begin position="84"/>
        <end position="105"/>
    </location>
</feature>
<keyword evidence="3" id="KW-1185">Reference proteome</keyword>
<evidence type="ECO:0000256" key="1">
    <source>
        <dbReference type="SAM" id="Phobius"/>
    </source>
</evidence>
<name>A0A7C9BE79_9BACT</name>
<reference evidence="2 3" key="1">
    <citation type="submission" date="2019-10" db="EMBL/GenBank/DDBJ databases">
        <title>Draft Genome Sequence of Cytophagaceae sp. SJW1-29.</title>
        <authorList>
            <person name="Choi A."/>
        </authorList>
    </citation>
    <scope>NUCLEOTIDE SEQUENCE [LARGE SCALE GENOMIC DNA]</scope>
    <source>
        <strain evidence="2 3">SJW1-29</strain>
    </source>
</reference>
<gene>
    <name evidence="2" type="ORF">GBK04_08705</name>
</gene>
<feature type="transmembrane region" description="Helical" evidence="1">
    <location>
        <begin position="57"/>
        <end position="78"/>
    </location>
</feature>
<accession>A0A7C9BE79</accession>
<comment type="caution">
    <text evidence="2">The sequence shown here is derived from an EMBL/GenBank/DDBJ whole genome shotgun (WGS) entry which is preliminary data.</text>
</comment>
<organism evidence="2 3">
    <name type="scientific">Salmonirosea aquatica</name>
    <dbReference type="NCBI Taxonomy" id="2654236"/>
    <lineage>
        <taxon>Bacteria</taxon>
        <taxon>Pseudomonadati</taxon>
        <taxon>Bacteroidota</taxon>
        <taxon>Cytophagia</taxon>
        <taxon>Cytophagales</taxon>
        <taxon>Spirosomataceae</taxon>
        <taxon>Salmonirosea</taxon>
    </lineage>
</organism>
<sequence length="111" mass="12205">MSSFFTPAFIRNLFIAAISGLIISFSGFRSEGVHVPFLFNMLFSVGLGWLEPKKGWALALMQVVVIFVGYYVFSGFVVAERPDVAKFATYLAAVPTLAGSFMGAFMKRAFL</sequence>
<proteinExistence type="predicted"/>
<evidence type="ECO:0000313" key="2">
    <source>
        <dbReference type="EMBL" id="MPR33440.1"/>
    </source>
</evidence>
<keyword evidence="1" id="KW-0812">Transmembrane</keyword>